<comment type="catalytic activity">
    <reaction evidence="16 17">
        <text>a ubiquinone + NADH + 5 H(+)(in) = a ubiquinol + NAD(+) + 4 H(+)(out)</text>
        <dbReference type="Rhea" id="RHEA:29091"/>
        <dbReference type="Rhea" id="RHEA-COMP:9565"/>
        <dbReference type="Rhea" id="RHEA-COMP:9566"/>
        <dbReference type="ChEBI" id="CHEBI:15378"/>
        <dbReference type="ChEBI" id="CHEBI:16389"/>
        <dbReference type="ChEBI" id="CHEBI:17976"/>
        <dbReference type="ChEBI" id="CHEBI:57540"/>
        <dbReference type="ChEBI" id="CHEBI:57945"/>
        <dbReference type="EC" id="7.1.1.2"/>
    </reaction>
</comment>
<accession>A0A3S8V0N9</accession>
<dbReference type="InterPro" id="IPR003945">
    <property type="entry name" value="NU5C-like"/>
</dbReference>
<evidence type="ECO:0000256" key="15">
    <source>
        <dbReference type="ARBA" id="ARBA00023136"/>
    </source>
</evidence>
<comment type="similarity">
    <text evidence="17">Belongs to the complex I subunit 5 family.</text>
</comment>
<evidence type="ECO:0000259" key="20">
    <source>
        <dbReference type="Pfam" id="PF06455"/>
    </source>
</evidence>
<feature type="transmembrane region" description="Helical" evidence="17">
    <location>
        <begin position="265"/>
        <end position="283"/>
    </location>
</feature>
<dbReference type="GO" id="GO:0003954">
    <property type="term" value="F:NADH dehydrogenase activity"/>
    <property type="evidence" value="ECO:0007669"/>
    <property type="project" value="TreeGrafter"/>
</dbReference>
<evidence type="ECO:0000259" key="18">
    <source>
        <dbReference type="Pfam" id="PF00361"/>
    </source>
</evidence>
<keyword evidence="8" id="KW-0999">Mitochondrion inner membrane</keyword>
<feature type="transmembrane region" description="Helical" evidence="17">
    <location>
        <begin position="332"/>
        <end position="353"/>
    </location>
</feature>
<keyword evidence="7 17" id="KW-0812">Transmembrane</keyword>
<comment type="function">
    <text evidence="17">Core subunit of the mitochondrial membrane respiratory chain NADH dehydrogenase (Complex I) which catalyzes electron transfer from NADH through the respiratory chain, using ubiquinone as an electron acceptor. Essential for the catalytic activity and assembly of complex I.</text>
</comment>
<keyword evidence="5 17" id="KW-0813">Transport</keyword>
<dbReference type="GO" id="GO:0005743">
    <property type="term" value="C:mitochondrial inner membrane"/>
    <property type="evidence" value="ECO:0007669"/>
    <property type="project" value="UniProtKB-SubCell"/>
</dbReference>
<keyword evidence="13 17" id="KW-0830">Ubiquinone</keyword>
<keyword evidence="11 17" id="KW-1133">Transmembrane helix</keyword>
<feature type="transmembrane region" description="Helical" evidence="17">
    <location>
        <begin position="20"/>
        <end position="42"/>
    </location>
</feature>
<feature type="transmembrane region" description="Helical" evidence="17">
    <location>
        <begin position="451"/>
        <end position="471"/>
    </location>
</feature>
<dbReference type="AlphaFoldDB" id="A0A3S8V0N9"/>
<evidence type="ECO:0000256" key="17">
    <source>
        <dbReference type="RuleBase" id="RU003404"/>
    </source>
</evidence>
<feature type="transmembrane region" description="Helical" evidence="17">
    <location>
        <begin position="87"/>
        <end position="104"/>
    </location>
</feature>
<evidence type="ECO:0000256" key="9">
    <source>
        <dbReference type="ARBA" id="ARBA00022967"/>
    </source>
</evidence>
<feature type="transmembrane region" description="Helical" evidence="17">
    <location>
        <begin position="412"/>
        <end position="431"/>
    </location>
</feature>
<dbReference type="PRINTS" id="PR01434">
    <property type="entry name" value="NADHDHGNASE5"/>
</dbReference>
<comment type="subcellular location">
    <subcellularLocation>
        <location evidence="2">Mitochondrion inner membrane</location>
        <topology evidence="2">Multi-pass membrane protein</topology>
    </subcellularLocation>
</comment>
<dbReference type="InterPro" id="IPR001516">
    <property type="entry name" value="Proton_antipo_N"/>
</dbReference>
<reference evidence="21" key="1">
    <citation type="journal article" date="2018" name="Mol. Phylogenet. Evol.">
        <title>Mitochondrial phylogenomics of the Hymenoptera.</title>
        <authorList>
            <person name="Tang P."/>
            <person name="Zhu J.C."/>
            <person name="Zheng B.Y."/>
            <person name="Wei S.J."/>
            <person name="Sharkey M."/>
            <person name="Chen X.X."/>
            <person name="Vogler A.P."/>
        </authorList>
    </citation>
    <scope>NUCLEOTIDE SEQUENCE</scope>
</reference>
<evidence type="ECO:0000256" key="1">
    <source>
        <dbReference type="ARBA" id="ARBA00003257"/>
    </source>
</evidence>
<dbReference type="PANTHER" id="PTHR42829:SF2">
    <property type="entry name" value="NADH-UBIQUINONE OXIDOREDUCTASE CHAIN 5"/>
    <property type="match status" value="1"/>
</dbReference>
<dbReference type="PANTHER" id="PTHR42829">
    <property type="entry name" value="NADH-UBIQUINONE OXIDOREDUCTASE CHAIN 5"/>
    <property type="match status" value="1"/>
</dbReference>
<organism evidence="21">
    <name type="scientific">Eupelmus sp. ZJUH_2016012</name>
    <dbReference type="NCBI Taxonomy" id="2491156"/>
    <lineage>
        <taxon>Eukaryota</taxon>
        <taxon>Metazoa</taxon>
        <taxon>Ecdysozoa</taxon>
        <taxon>Arthropoda</taxon>
        <taxon>Hexapoda</taxon>
        <taxon>Insecta</taxon>
        <taxon>Pterygota</taxon>
        <taxon>Neoptera</taxon>
        <taxon>Endopterygota</taxon>
        <taxon>Hymenoptera</taxon>
        <taxon>Apocrita</taxon>
        <taxon>Proctotrupomorpha</taxon>
        <taxon>Chalcidoidea</taxon>
        <taxon>Eupelmidae</taxon>
        <taxon>Eupelminae</taxon>
        <taxon>Eupelmus</taxon>
    </lineage>
</organism>
<keyword evidence="9" id="KW-1278">Translocase</keyword>
<geneLocation type="mitochondrion" evidence="21"/>
<sequence length="560" mass="66570">MMYFYLSGLYFLMISKIMLILSFFFLIFKYCLFIEWIFFSFLSVEMKFLMLLDWMSLLFLFTIFFISSMIMFYCCEYMNHDNYMNRFYYLMLLFIISMILVIISPNLLSILLGWDGLGLVSYGLVIYYQNISSFNSGMLTVLMNRIGDVLIIISISLMLMLGSWNYMNYSKNFFILILLIILASFTKSAQFPFSSWLPAAMAAPTPVSSLVHSSTLVTAGIYLLIRFKSIIYLNEMVLKYIMFTGLITMMMAGLFACYEFDFKKIIAYSTLSQLGLMFLIYSMKYSNLSFFHMIIHAMFKSMMFMSSGILIHSMNNYQDIRYMSNSLKLFPFTILMFMIANFSLCGTPFFSGFYSKDKILEIMMMSNLAIEVYIFLMISTALTVMYSVRLMYYLILKQNSFFTLSKLSDWKLMSYSMFFLMIFSLIMGWFLNWLIYSNLEIIYLEIPMKVSVLWMLILSIFLMLLFLKFYLKSMNSLKFIFFFGKMSFFNSIIYFINKLILSFGNFFYLMNDKGWSEYYSKNFIMNYSKLLLFYMHKFSMNYLIYLFLLMSLFLMMLMIL</sequence>
<dbReference type="GO" id="GO:0015990">
    <property type="term" value="P:electron transport coupled proton transport"/>
    <property type="evidence" value="ECO:0007669"/>
    <property type="project" value="TreeGrafter"/>
</dbReference>
<evidence type="ECO:0000256" key="4">
    <source>
        <dbReference type="ARBA" id="ARBA00021096"/>
    </source>
</evidence>
<evidence type="ECO:0000256" key="6">
    <source>
        <dbReference type="ARBA" id="ARBA00022660"/>
    </source>
</evidence>
<evidence type="ECO:0000313" key="21">
    <source>
        <dbReference type="EMBL" id="AZL93212.1"/>
    </source>
</evidence>
<feature type="transmembrane region" description="Helical" evidence="17">
    <location>
        <begin position="149"/>
        <end position="167"/>
    </location>
</feature>
<evidence type="ECO:0000256" key="3">
    <source>
        <dbReference type="ARBA" id="ARBA00012944"/>
    </source>
</evidence>
<evidence type="ECO:0000259" key="19">
    <source>
        <dbReference type="Pfam" id="PF00662"/>
    </source>
</evidence>
<dbReference type="Pfam" id="PF00361">
    <property type="entry name" value="Proton_antipo_M"/>
    <property type="match status" value="1"/>
</dbReference>
<dbReference type="GO" id="GO:0008137">
    <property type="term" value="F:NADH dehydrogenase (ubiquinone) activity"/>
    <property type="evidence" value="ECO:0007669"/>
    <property type="project" value="UniProtKB-EC"/>
</dbReference>
<feature type="transmembrane region" description="Helical" evidence="17">
    <location>
        <begin position="237"/>
        <end position="258"/>
    </location>
</feature>
<evidence type="ECO:0000256" key="12">
    <source>
        <dbReference type="ARBA" id="ARBA00023027"/>
    </source>
</evidence>
<evidence type="ECO:0000256" key="2">
    <source>
        <dbReference type="ARBA" id="ARBA00004448"/>
    </source>
</evidence>
<evidence type="ECO:0000256" key="7">
    <source>
        <dbReference type="ARBA" id="ARBA00022692"/>
    </source>
</evidence>
<feature type="transmembrane region" description="Helical" evidence="17">
    <location>
        <begin position="373"/>
        <end position="392"/>
    </location>
</feature>
<evidence type="ECO:0000256" key="11">
    <source>
        <dbReference type="ARBA" id="ARBA00022989"/>
    </source>
</evidence>
<evidence type="ECO:0000256" key="14">
    <source>
        <dbReference type="ARBA" id="ARBA00023128"/>
    </source>
</evidence>
<dbReference type="Pfam" id="PF00662">
    <property type="entry name" value="Proton_antipo_N"/>
    <property type="match status" value="1"/>
</dbReference>
<keyword evidence="6" id="KW-0679">Respiratory chain</keyword>
<feature type="transmembrane region" description="Helical" evidence="17">
    <location>
        <begin position="173"/>
        <end position="193"/>
    </location>
</feature>
<evidence type="ECO:0000256" key="13">
    <source>
        <dbReference type="ARBA" id="ARBA00023075"/>
    </source>
</evidence>
<feature type="transmembrane region" description="Helical" evidence="17">
    <location>
        <begin position="492"/>
        <end position="510"/>
    </location>
</feature>
<evidence type="ECO:0000256" key="5">
    <source>
        <dbReference type="ARBA" id="ARBA00022448"/>
    </source>
</evidence>
<feature type="transmembrane region" description="Helical" evidence="17">
    <location>
        <begin position="289"/>
        <end position="311"/>
    </location>
</feature>
<gene>
    <name evidence="21" type="primary">nad5</name>
</gene>
<keyword evidence="12 17" id="KW-0520">NAD</keyword>
<comment type="function">
    <text evidence="1">Core subunit of the mitochondrial membrane respiratory chain NADH dehydrogenase (Complex I) that is believed to belong to the minimal assembly required for catalysis. Complex I functions in the transfer of electrons from NADH to the respiratory chain. The immediate electron acceptor for the enzyme is believed to be ubiquinone.</text>
</comment>
<dbReference type="InterPro" id="IPR010934">
    <property type="entry name" value="NADH_DH_su5_C"/>
</dbReference>
<keyword evidence="15 17" id="KW-0472">Membrane</keyword>
<proteinExistence type="inferred from homology"/>
<feature type="domain" description="NADH-Ubiquinone oxidoreductase (complex I) chain 5 N-terminal" evidence="19">
    <location>
        <begin position="41"/>
        <end position="88"/>
    </location>
</feature>
<protein>
    <recommendedName>
        <fullName evidence="4 17">NADH-ubiquinone oxidoreductase chain 5</fullName>
        <ecNumber evidence="3 17">7.1.1.2</ecNumber>
    </recommendedName>
</protein>
<dbReference type="EMBL" id="MG923493">
    <property type="protein sequence ID" value="AZL93212.1"/>
    <property type="molecule type" value="Genomic_DNA"/>
</dbReference>
<dbReference type="Pfam" id="PF06455">
    <property type="entry name" value="NADH5_C"/>
    <property type="match status" value="1"/>
</dbReference>
<dbReference type="GO" id="GO:0042773">
    <property type="term" value="P:ATP synthesis coupled electron transport"/>
    <property type="evidence" value="ECO:0007669"/>
    <property type="project" value="InterPro"/>
</dbReference>
<feature type="transmembrane region" description="Helical" evidence="17">
    <location>
        <begin position="205"/>
        <end position="225"/>
    </location>
</feature>
<feature type="domain" description="NADH dehydrogenase subunit 5 C-terminal" evidence="20">
    <location>
        <begin position="386"/>
        <end position="559"/>
    </location>
</feature>
<feature type="transmembrane region" description="Helical" evidence="17">
    <location>
        <begin position="54"/>
        <end position="75"/>
    </location>
</feature>
<evidence type="ECO:0000256" key="16">
    <source>
        <dbReference type="ARBA" id="ARBA00049551"/>
    </source>
</evidence>
<name>A0A3S8V0N9_9HYME</name>
<keyword evidence="10" id="KW-0249">Electron transport</keyword>
<evidence type="ECO:0000256" key="10">
    <source>
        <dbReference type="ARBA" id="ARBA00022982"/>
    </source>
</evidence>
<dbReference type="EC" id="7.1.1.2" evidence="3 17"/>
<feature type="domain" description="NADH:quinone oxidoreductase/Mrp antiporter transmembrane" evidence="18">
    <location>
        <begin position="104"/>
        <end position="380"/>
    </location>
</feature>
<dbReference type="InterPro" id="IPR001750">
    <property type="entry name" value="ND/Mrp_TM"/>
</dbReference>
<evidence type="ECO:0000256" key="8">
    <source>
        <dbReference type="ARBA" id="ARBA00022792"/>
    </source>
</evidence>
<keyword evidence="14 17" id="KW-0496">Mitochondrion</keyword>